<evidence type="ECO:0008006" key="5">
    <source>
        <dbReference type="Google" id="ProtNLM"/>
    </source>
</evidence>
<dbReference type="EMBL" id="CP000767">
    <property type="protein sequence ID" value="EAT99992.1"/>
    <property type="molecule type" value="Genomic_DNA"/>
</dbReference>
<dbReference type="InterPro" id="IPR007161">
    <property type="entry name" value="DUF364"/>
</dbReference>
<evidence type="ECO:0000313" key="4">
    <source>
        <dbReference type="Proteomes" id="UP000006380"/>
    </source>
</evidence>
<feature type="domain" description="DUF4213" evidence="2">
    <location>
        <begin position="13"/>
        <end position="103"/>
    </location>
</feature>
<proteinExistence type="predicted"/>
<dbReference type="Pfam" id="PF04016">
    <property type="entry name" value="DUF364"/>
    <property type="match status" value="1"/>
</dbReference>
<dbReference type="Gene3D" id="3.40.50.11590">
    <property type="match status" value="1"/>
</dbReference>
<organism evidence="3 4">
    <name type="scientific">Campylobacter curvus (strain 525.92)</name>
    <dbReference type="NCBI Taxonomy" id="360105"/>
    <lineage>
        <taxon>Bacteria</taxon>
        <taxon>Pseudomonadati</taxon>
        <taxon>Campylobacterota</taxon>
        <taxon>Epsilonproteobacteria</taxon>
        <taxon>Campylobacterales</taxon>
        <taxon>Campylobacteraceae</taxon>
        <taxon>Campylobacter</taxon>
    </lineage>
</organism>
<reference evidence="3" key="1">
    <citation type="submission" date="2016-07" db="EMBL/GenBank/DDBJ databases">
        <title>Comparative genomics of the Campylobacter concisus group.</title>
        <authorList>
            <person name="Miller W.G."/>
            <person name="Yee E."/>
            <person name="Chapman M.H."/>
            <person name="Huynh S."/>
            <person name="Bono J.L."/>
            <person name="On S.L.W."/>
            <person name="StLeger J."/>
            <person name="Foster G."/>
            <person name="Parker C.T."/>
        </authorList>
    </citation>
    <scope>NUCLEOTIDE SEQUENCE</scope>
    <source>
        <strain evidence="3">525.92</strain>
    </source>
</reference>
<evidence type="ECO:0000259" key="1">
    <source>
        <dbReference type="Pfam" id="PF04016"/>
    </source>
</evidence>
<dbReference type="OrthoDB" id="252759at2"/>
<dbReference type="InterPro" id="IPR025251">
    <property type="entry name" value="DUF4213"/>
</dbReference>
<dbReference type="AlphaFoldDB" id="A7GZW4"/>
<dbReference type="HOGENOM" id="CLU_076326_1_0_7"/>
<dbReference type="RefSeq" id="WP_011992606.1">
    <property type="nucleotide sequence ID" value="NC_009715.2"/>
</dbReference>
<feature type="domain" description="Putative heavy-metal chelation" evidence="1">
    <location>
        <begin position="122"/>
        <end position="268"/>
    </location>
</feature>
<dbReference type="SUPFAM" id="SSF159713">
    <property type="entry name" value="Dhaf3308-like"/>
    <property type="match status" value="1"/>
</dbReference>
<dbReference type="Proteomes" id="UP000006380">
    <property type="component" value="Chromosome"/>
</dbReference>
<gene>
    <name evidence="3" type="ORF">CCV52592_1453</name>
</gene>
<protein>
    <recommendedName>
        <fullName evidence="5">DUF364 domain-containing protein</fullName>
    </recommendedName>
</protein>
<sequence length="275" mass="29927">MSKILEQTLGQIYEILGSEIENLSVERVVFGLFFTGVKLNNGVAGVSYTPLKSLGSAVCCPSQADKMPLSGRLVGKNVKYFLQDIHSDKSLKKTLAIAVINALAQTCLQKNPNLHELEFDADPFDKLDIKADSFSVIVGALVPYIKFMMKNGRDFRILELDKSVLKPDELKFYLPAQAASEVVPKADNLIITGTTLINDTLENLLAMKKTDANVVIVGPTVSMLPKAMFDRGVSYAGGVYVRDADALLDVIAEAGSGYHFFGKFANKITISAKRG</sequence>
<evidence type="ECO:0000259" key="2">
    <source>
        <dbReference type="Pfam" id="PF13938"/>
    </source>
</evidence>
<dbReference type="Pfam" id="PF13938">
    <property type="entry name" value="DUF4213"/>
    <property type="match status" value="1"/>
</dbReference>
<accession>A7GZW4</accession>
<keyword evidence="4" id="KW-1185">Reference proteome</keyword>
<evidence type="ECO:0000313" key="3">
    <source>
        <dbReference type="EMBL" id="EAT99992.1"/>
    </source>
</evidence>
<dbReference type="STRING" id="360105.CCV52592_1453"/>
<dbReference type="KEGG" id="ccv:CCV52592_1453"/>
<name>A7GZW4_CAMC5</name>